<dbReference type="OrthoDB" id="1735038at2759"/>
<reference evidence="7 8" key="1">
    <citation type="journal article" date="2016" name="Genome Biol. Evol.">
        <title>Divergent and convergent evolution of fungal pathogenicity.</title>
        <authorList>
            <person name="Shang Y."/>
            <person name="Xiao G."/>
            <person name="Zheng P."/>
            <person name="Cen K."/>
            <person name="Zhan S."/>
            <person name="Wang C."/>
        </authorList>
    </citation>
    <scope>NUCLEOTIDE SEQUENCE [LARGE SCALE GENOMIC DNA]</scope>
    <source>
        <strain evidence="7 8">RCEF 264</strain>
    </source>
</reference>
<dbReference type="PANTHER" id="PTHR11010">
    <property type="entry name" value="PROTEASE S28 PRO-X CARBOXYPEPTIDASE-RELATED"/>
    <property type="match status" value="1"/>
</dbReference>
<dbReference type="GO" id="GO:0070008">
    <property type="term" value="F:serine-type exopeptidase activity"/>
    <property type="evidence" value="ECO:0007669"/>
    <property type="project" value="InterPro"/>
</dbReference>
<dbReference type="Pfam" id="PF05577">
    <property type="entry name" value="Peptidase_S28"/>
    <property type="match status" value="1"/>
</dbReference>
<dbReference type="GO" id="GO:0008239">
    <property type="term" value="F:dipeptidyl-peptidase activity"/>
    <property type="evidence" value="ECO:0007669"/>
    <property type="project" value="TreeGrafter"/>
</dbReference>
<dbReference type="EMBL" id="AZHD01000015">
    <property type="protein sequence ID" value="OAA56946.1"/>
    <property type="molecule type" value="Genomic_DNA"/>
</dbReference>
<keyword evidence="3" id="KW-0732">Signal</keyword>
<comment type="similarity">
    <text evidence="1">Belongs to the peptidase S28 family.</text>
</comment>
<evidence type="ECO:0000256" key="3">
    <source>
        <dbReference type="ARBA" id="ARBA00022729"/>
    </source>
</evidence>
<gene>
    <name evidence="7" type="ORF">SPI_07327</name>
</gene>
<keyword evidence="2" id="KW-0645">Protease</keyword>
<evidence type="ECO:0000256" key="6">
    <source>
        <dbReference type="SAM" id="MobiDB-lite"/>
    </source>
</evidence>
<accession>A0A167PRI3</accession>
<dbReference type="InterPro" id="IPR008758">
    <property type="entry name" value="Peptidase_S28"/>
</dbReference>
<dbReference type="InterPro" id="IPR029058">
    <property type="entry name" value="AB_hydrolase_fold"/>
</dbReference>
<protein>
    <submittedName>
        <fullName evidence="7">Serine-type peptidase</fullName>
    </submittedName>
</protein>
<evidence type="ECO:0000313" key="7">
    <source>
        <dbReference type="EMBL" id="OAA56946.1"/>
    </source>
</evidence>
<dbReference type="PANTHER" id="PTHR11010:SF23">
    <property type="entry name" value="SERINE PEPTIDASE"/>
    <property type="match status" value="1"/>
</dbReference>
<keyword evidence="8" id="KW-1185">Reference proteome</keyword>
<evidence type="ECO:0000256" key="4">
    <source>
        <dbReference type="ARBA" id="ARBA00022801"/>
    </source>
</evidence>
<dbReference type="SUPFAM" id="SSF53474">
    <property type="entry name" value="alpha/beta-Hydrolases"/>
    <property type="match status" value="1"/>
</dbReference>
<keyword evidence="4" id="KW-0378">Hydrolase</keyword>
<dbReference type="Proteomes" id="UP000076874">
    <property type="component" value="Unassembled WGS sequence"/>
</dbReference>
<evidence type="ECO:0000256" key="2">
    <source>
        <dbReference type="ARBA" id="ARBA00022670"/>
    </source>
</evidence>
<proteinExistence type="inferred from homology"/>
<feature type="region of interest" description="Disordered" evidence="6">
    <location>
        <begin position="167"/>
        <end position="191"/>
    </location>
</feature>
<dbReference type="Gene3D" id="3.40.50.1820">
    <property type="entry name" value="alpha/beta hydrolase"/>
    <property type="match status" value="1"/>
</dbReference>
<sequence>MLDMTYFASNVTFDLGGDLGPADNAAAAPWVLVGGSYAGALAAWIQQKAPGVFYAYHASSAVVETITDFYTYFFPIRDALPANCSADVRAVVQHVDTVLTGGDPAAVAALKAPFGLAYLTHDDDFAVQISWPLRQWQDDPATVYAFCDYLEGDPRCRGGRRRLLGRPADGLRHARRRRRVRRPDRRRRRPPVGLAVLPQPVWVVAGGRARARRAGRGHQHRVGVRRRRLLCAAVPACVPGDQRVHGRARGRVHAGAPGPVHARVGRRLCAGAVCERRGGPVAVGDGVVGLPAGGPAGVDGGGARVCGAGRQPLPGAVAGGVRGGAGPVHGDAGSDGGLARGVAEPVEKGGLFMESWPVSKTSRGIFLRMDKDKTSNSSKRQQEQ</sequence>
<organism evidence="7 8">
    <name type="scientific">Niveomyces insectorum RCEF 264</name>
    <dbReference type="NCBI Taxonomy" id="1081102"/>
    <lineage>
        <taxon>Eukaryota</taxon>
        <taxon>Fungi</taxon>
        <taxon>Dikarya</taxon>
        <taxon>Ascomycota</taxon>
        <taxon>Pezizomycotina</taxon>
        <taxon>Sordariomycetes</taxon>
        <taxon>Hypocreomycetidae</taxon>
        <taxon>Hypocreales</taxon>
        <taxon>Cordycipitaceae</taxon>
        <taxon>Niveomyces</taxon>
    </lineage>
</organism>
<comment type="caution">
    <text evidence="7">The sequence shown here is derived from an EMBL/GenBank/DDBJ whole genome shotgun (WGS) entry which is preliminary data.</text>
</comment>
<keyword evidence="5" id="KW-0325">Glycoprotein</keyword>
<evidence type="ECO:0000256" key="5">
    <source>
        <dbReference type="ARBA" id="ARBA00023180"/>
    </source>
</evidence>
<dbReference type="GO" id="GO:0006508">
    <property type="term" value="P:proteolysis"/>
    <property type="evidence" value="ECO:0007669"/>
    <property type="project" value="UniProtKB-KW"/>
</dbReference>
<evidence type="ECO:0000313" key="8">
    <source>
        <dbReference type="Proteomes" id="UP000076874"/>
    </source>
</evidence>
<dbReference type="AlphaFoldDB" id="A0A167PRI3"/>
<evidence type="ECO:0000256" key="1">
    <source>
        <dbReference type="ARBA" id="ARBA00011079"/>
    </source>
</evidence>
<name>A0A167PRI3_9HYPO</name>
<feature type="compositionally biased region" description="Basic residues" evidence="6">
    <location>
        <begin position="173"/>
        <end position="190"/>
    </location>
</feature>